<dbReference type="AlphaFoldDB" id="A0A1M7SZ48"/>
<proteinExistence type="predicted"/>
<dbReference type="STRING" id="1121395.SAMN02745215_01329"/>
<accession>A0A1M7SZ48</accession>
<organism evidence="1 2">
    <name type="scientific">Desulfitobacterium chlororespirans DSM 11544</name>
    <dbReference type="NCBI Taxonomy" id="1121395"/>
    <lineage>
        <taxon>Bacteria</taxon>
        <taxon>Bacillati</taxon>
        <taxon>Bacillota</taxon>
        <taxon>Clostridia</taxon>
        <taxon>Eubacteriales</taxon>
        <taxon>Desulfitobacteriaceae</taxon>
        <taxon>Desulfitobacterium</taxon>
    </lineage>
</organism>
<dbReference type="EMBL" id="FRDN01000005">
    <property type="protein sequence ID" value="SHN63697.1"/>
    <property type="molecule type" value="Genomic_DNA"/>
</dbReference>
<protein>
    <submittedName>
        <fullName evidence="1">Uncharacterized protein</fullName>
    </submittedName>
</protein>
<gene>
    <name evidence="1" type="ORF">SAMN02745215_01329</name>
</gene>
<dbReference type="Proteomes" id="UP000184010">
    <property type="component" value="Unassembled WGS sequence"/>
</dbReference>
<reference evidence="2" key="1">
    <citation type="submission" date="2016-12" db="EMBL/GenBank/DDBJ databases">
        <authorList>
            <person name="Varghese N."/>
            <person name="Submissions S."/>
        </authorList>
    </citation>
    <scope>NUCLEOTIDE SEQUENCE [LARGE SCALE GENOMIC DNA]</scope>
    <source>
        <strain evidence="2">DSM 11544</strain>
    </source>
</reference>
<evidence type="ECO:0000313" key="2">
    <source>
        <dbReference type="Proteomes" id="UP000184010"/>
    </source>
</evidence>
<keyword evidence="2" id="KW-1185">Reference proteome</keyword>
<sequence>MFIALTRLCSHKIPVNQYRYLIMQIACQIKLNILSRLNQRVSVLFEIQAALSLP</sequence>
<evidence type="ECO:0000313" key="1">
    <source>
        <dbReference type="EMBL" id="SHN63697.1"/>
    </source>
</evidence>
<name>A0A1M7SZ48_9FIRM</name>